<dbReference type="EMBL" id="CAUYUJ010006957">
    <property type="protein sequence ID" value="CAK0819157.1"/>
    <property type="molecule type" value="Genomic_DNA"/>
</dbReference>
<feature type="non-terminal residue" evidence="10">
    <location>
        <position position="102"/>
    </location>
</feature>
<dbReference type="InterPro" id="IPR033121">
    <property type="entry name" value="PEPTIDASE_A1"/>
</dbReference>
<feature type="non-terminal residue" evidence="10">
    <location>
        <position position="1"/>
    </location>
</feature>
<proteinExistence type="inferred from homology"/>
<evidence type="ECO:0000256" key="3">
    <source>
        <dbReference type="ARBA" id="ARBA00022670"/>
    </source>
</evidence>
<comment type="caution">
    <text evidence="10">The sequence shown here is derived from an EMBL/GenBank/DDBJ whole genome shotgun (WGS) entry which is preliminary data.</text>
</comment>
<dbReference type="InterPro" id="IPR032861">
    <property type="entry name" value="TAXi_N"/>
</dbReference>
<keyword evidence="7" id="KW-1133">Transmembrane helix</keyword>
<dbReference type="Gene3D" id="2.40.70.10">
    <property type="entry name" value="Acid Proteases"/>
    <property type="match status" value="1"/>
</dbReference>
<keyword evidence="8" id="KW-0472">Membrane</keyword>
<evidence type="ECO:0000256" key="5">
    <source>
        <dbReference type="ARBA" id="ARBA00022729"/>
    </source>
</evidence>
<evidence type="ECO:0000259" key="9">
    <source>
        <dbReference type="PROSITE" id="PS51767"/>
    </source>
</evidence>
<feature type="domain" description="Peptidase A1" evidence="9">
    <location>
        <begin position="18"/>
        <end position="102"/>
    </location>
</feature>
<keyword evidence="3" id="KW-0645">Protease</keyword>
<evidence type="ECO:0000256" key="7">
    <source>
        <dbReference type="ARBA" id="ARBA00022989"/>
    </source>
</evidence>
<evidence type="ECO:0000313" key="10">
    <source>
        <dbReference type="EMBL" id="CAK0819157.1"/>
    </source>
</evidence>
<gene>
    <name evidence="10" type="ORF">PCOR1329_LOCUS21214</name>
</gene>
<organism evidence="10 11">
    <name type="scientific">Prorocentrum cordatum</name>
    <dbReference type="NCBI Taxonomy" id="2364126"/>
    <lineage>
        <taxon>Eukaryota</taxon>
        <taxon>Sar</taxon>
        <taxon>Alveolata</taxon>
        <taxon>Dinophyceae</taxon>
        <taxon>Prorocentrales</taxon>
        <taxon>Prorocentraceae</taxon>
        <taxon>Prorocentrum</taxon>
    </lineage>
</organism>
<comment type="subcellular location">
    <subcellularLocation>
        <location evidence="1">Membrane</location>
    </subcellularLocation>
</comment>
<dbReference type="InterPro" id="IPR021109">
    <property type="entry name" value="Peptidase_aspartic_dom_sf"/>
</dbReference>
<dbReference type="PANTHER" id="PTHR13683">
    <property type="entry name" value="ASPARTYL PROTEASES"/>
    <property type="match status" value="1"/>
</dbReference>
<keyword evidence="5" id="KW-0732">Signal</keyword>
<sequence>SRVESARLFGNLNKYAYYFTDLMIGSPPQRVSVIIDTGSRLVGFPCKKCTHCGDHLDPPFDDEGSRSLRWFNCSDQCRETCQDNYCPYKETYAEGSSISGFW</sequence>
<dbReference type="Pfam" id="PF14543">
    <property type="entry name" value="TAXi_N"/>
    <property type="match status" value="1"/>
</dbReference>
<evidence type="ECO:0000313" key="11">
    <source>
        <dbReference type="Proteomes" id="UP001189429"/>
    </source>
</evidence>
<keyword evidence="11" id="KW-1185">Reference proteome</keyword>
<keyword evidence="4" id="KW-0812">Transmembrane</keyword>
<evidence type="ECO:0000256" key="4">
    <source>
        <dbReference type="ARBA" id="ARBA00022692"/>
    </source>
</evidence>
<dbReference type="InterPro" id="IPR001461">
    <property type="entry name" value="Aspartic_peptidase_A1"/>
</dbReference>
<evidence type="ECO:0000256" key="8">
    <source>
        <dbReference type="ARBA" id="ARBA00023136"/>
    </source>
</evidence>
<name>A0ABN9RKI4_9DINO</name>
<reference evidence="10" key="1">
    <citation type="submission" date="2023-10" db="EMBL/GenBank/DDBJ databases">
        <authorList>
            <person name="Chen Y."/>
            <person name="Shah S."/>
            <person name="Dougan E. K."/>
            <person name="Thang M."/>
            <person name="Chan C."/>
        </authorList>
    </citation>
    <scope>NUCLEOTIDE SEQUENCE [LARGE SCALE GENOMIC DNA]</scope>
</reference>
<dbReference type="PANTHER" id="PTHR13683:SF375">
    <property type="entry name" value="PEPTIDASE A1 DOMAIN-CONTAINING PROTEIN"/>
    <property type="match status" value="1"/>
</dbReference>
<dbReference type="SUPFAM" id="SSF50630">
    <property type="entry name" value="Acid proteases"/>
    <property type="match status" value="1"/>
</dbReference>
<dbReference type="Proteomes" id="UP001189429">
    <property type="component" value="Unassembled WGS sequence"/>
</dbReference>
<evidence type="ECO:0000256" key="1">
    <source>
        <dbReference type="ARBA" id="ARBA00004370"/>
    </source>
</evidence>
<keyword evidence="6" id="KW-0378">Hydrolase</keyword>
<evidence type="ECO:0000256" key="6">
    <source>
        <dbReference type="ARBA" id="ARBA00022801"/>
    </source>
</evidence>
<evidence type="ECO:0000256" key="2">
    <source>
        <dbReference type="ARBA" id="ARBA00007447"/>
    </source>
</evidence>
<accession>A0ABN9RKI4</accession>
<comment type="similarity">
    <text evidence="2">Belongs to the peptidase A1 family.</text>
</comment>
<protein>
    <recommendedName>
        <fullName evidence="9">Peptidase A1 domain-containing protein</fullName>
    </recommendedName>
</protein>
<dbReference type="PROSITE" id="PS51767">
    <property type="entry name" value="PEPTIDASE_A1"/>
    <property type="match status" value="1"/>
</dbReference>